<dbReference type="Gene3D" id="3.20.20.140">
    <property type="entry name" value="Metal-dependent hydrolases"/>
    <property type="match status" value="1"/>
</dbReference>
<gene>
    <name evidence="6" type="ORF">WN59_09405</name>
</gene>
<protein>
    <submittedName>
        <fullName evidence="6">Phosphotriesterase</fullName>
    </submittedName>
</protein>
<name>A0A0M2SJK0_9STAP</name>
<evidence type="ECO:0000256" key="1">
    <source>
        <dbReference type="ARBA" id="ARBA00022723"/>
    </source>
</evidence>
<accession>A0A0M2SJK0</accession>
<dbReference type="Pfam" id="PF02126">
    <property type="entry name" value="PTE"/>
    <property type="match status" value="1"/>
</dbReference>
<dbReference type="STRING" id="1432562.WN59_09405"/>
<evidence type="ECO:0000256" key="2">
    <source>
        <dbReference type="ARBA" id="ARBA00022801"/>
    </source>
</evidence>
<comment type="cofactor">
    <cofactor evidence="4">
        <name>a divalent metal cation</name>
        <dbReference type="ChEBI" id="CHEBI:60240"/>
    </cofactor>
    <text evidence="4">Binds 2 divalent metal cations per subunit.</text>
</comment>
<dbReference type="EMBL" id="LAYZ01000024">
    <property type="protein sequence ID" value="KKK33821.1"/>
    <property type="molecule type" value="Genomic_DNA"/>
</dbReference>
<dbReference type="PANTHER" id="PTHR10819">
    <property type="entry name" value="PHOSPHOTRIESTERASE-RELATED"/>
    <property type="match status" value="1"/>
</dbReference>
<evidence type="ECO:0000256" key="3">
    <source>
        <dbReference type="PIRSR" id="PIRSR601559-50"/>
    </source>
</evidence>
<proteinExistence type="inferred from homology"/>
<feature type="binding site" evidence="4">
    <location>
        <position position="24"/>
    </location>
    <ligand>
        <name>Zn(2+)</name>
        <dbReference type="ChEBI" id="CHEBI:29105"/>
        <label>1</label>
    </ligand>
</feature>
<feature type="modified residue" description="N6-carboxylysine" evidence="3 5">
    <location>
        <position position="154"/>
    </location>
</feature>
<feature type="binding site" description="via carbamate group" evidence="4">
    <location>
        <position position="154"/>
    </location>
    <ligand>
        <name>Zn(2+)</name>
        <dbReference type="ChEBI" id="CHEBI:29105"/>
        <label>2</label>
    </ligand>
</feature>
<dbReference type="AlphaFoldDB" id="A0A0M2SJK0"/>
<evidence type="ECO:0000256" key="4">
    <source>
        <dbReference type="PIRSR" id="PIRSR601559-51"/>
    </source>
</evidence>
<feature type="binding site" evidence="4">
    <location>
        <position position="187"/>
    </location>
    <ligand>
        <name>Zn(2+)</name>
        <dbReference type="ChEBI" id="CHEBI:29105"/>
        <label>2</label>
    </ligand>
</feature>
<feature type="binding site" evidence="4">
    <location>
        <position position="22"/>
    </location>
    <ligand>
        <name>Zn(2+)</name>
        <dbReference type="ChEBI" id="CHEBI:29105"/>
        <label>1</label>
    </ligand>
</feature>
<dbReference type="InterPro" id="IPR001559">
    <property type="entry name" value="Phosphotriesterase"/>
</dbReference>
<comment type="caution">
    <text evidence="6">The sequence shown here is derived from an EMBL/GenBank/DDBJ whole genome shotgun (WGS) entry which is preliminary data.</text>
</comment>
<evidence type="ECO:0000313" key="6">
    <source>
        <dbReference type="EMBL" id="KKK33821.1"/>
    </source>
</evidence>
<feature type="binding site" description="via carbamate group" evidence="4">
    <location>
        <position position="154"/>
    </location>
    <ligand>
        <name>Zn(2+)</name>
        <dbReference type="ChEBI" id="CHEBI:29105"/>
        <label>1</label>
    </ligand>
</feature>
<dbReference type="Proteomes" id="UP000034287">
    <property type="component" value="Unassembled WGS sequence"/>
</dbReference>
<dbReference type="OrthoDB" id="105927at2"/>
<feature type="binding site" evidence="4">
    <location>
        <position position="215"/>
    </location>
    <ligand>
        <name>Zn(2+)</name>
        <dbReference type="ChEBI" id="CHEBI:29105"/>
        <label>2</label>
    </ligand>
</feature>
<evidence type="ECO:0000256" key="5">
    <source>
        <dbReference type="PROSITE-ProRule" id="PRU00679"/>
    </source>
</evidence>
<dbReference type="PATRIC" id="fig|1432562.3.peg.1860"/>
<reference evidence="6 7" key="1">
    <citation type="submission" date="2015-04" db="EMBL/GenBank/DDBJ databases">
        <title>Taxonomic description and genome sequence of Salinicoccus sediminis sp. nov., a novel hyper halotolerant bacterium isolated from marine sediment.</title>
        <authorList>
            <person name="Mathan Kumar R."/>
            <person name="Kaur G."/>
            <person name="Kumar N."/>
            <person name="Kumar A."/>
            <person name="Singh N.K."/>
            <person name="Kaur N."/>
            <person name="Mayilraj S."/>
        </authorList>
    </citation>
    <scope>NUCLEOTIDE SEQUENCE [LARGE SCALE GENOMIC DNA]</scope>
    <source>
        <strain evidence="6 7">SV-16</strain>
    </source>
</reference>
<feature type="binding site" evidence="4">
    <location>
        <position position="272"/>
    </location>
    <ligand>
        <name>Zn(2+)</name>
        <dbReference type="ChEBI" id="CHEBI:29105"/>
        <label>1</label>
    </ligand>
</feature>
<evidence type="ECO:0000313" key="7">
    <source>
        <dbReference type="Proteomes" id="UP000034287"/>
    </source>
</evidence>
<dbReference type="GO" id="GO:0016787">
    <property type="term" value="F:hydrolase activity"/>
    <property type="evidence" value="ECO:0007669"/>
    <property type="project" value="UniProtKB-KW"/>
</dbReference>
<keyword evidence="7" id="KW-1185">Reference proteome</keyword>
<sequence>MSFIRTFKGDINPEELGVTYSHEHIVCRPPYWVEMGQDDLILDNPEASLKEVLDFKELGGESIVDATAVDYGRDIRSVAEISNETGINIIGTAGFNKGFLWSAKIPDHLKSVTGEYGTYGQWIDATSIDKLADFVISEVENGLEGTGFKAGQVKFGTGYNSISPLEEKTLRAVARAHHHTKAPMHSHTEAGTMALEQIQLLKEENVDLSSMSFGHMDRNLDPFYHNKVAETGAFLSFDGISKIKYAPESERIRCILDLVDKGFEDQILVSGDTARKSYFKHYDHGLGFYNILGNWVPRFKEEAKQNGYDAEKLVRKFFIDNPKRCFTFKK</sequence>
<dbReference type="GO" id="GO:0008270">
    <property type="term" value="F:zinc ion binding"/>
    <property type="evidence" value="ECO:0007669"/>
    <property type="project" value="InterPro"/>
</dbReference>
<dbReference type="RefSeq" id="WP_046516309.1">
    <property type="nucleotide sequence ID" value="NZ_LAYZ01000024.1"/>
</dbReference>
<organism evidence="6 7">
    <name type="scientific">Salinicoccus sediminis</name>
    <dbReference type="NCBI Taxonomy" id="1432562"/>
    <lineage>
        <taxon>Bacteria</taxon>
        <taxon>Bacillati</taxon>
        <taxon>Bacillota</taxon>
        <taxon>Bacilli</taxon>
        <taxon>Bacillales</taxon>
        <taxon>Staphylococcaceae</taxon>
        <taxon>Salinicoccus</taxon>
    </lineage>
</organism>
<dbReference type="InterPro" id="IPR032466">
    <property type="entry name" value="Metal_Hydrolase"/>
</dbReference>
<dbReference type="PIRSF" id="PIRSF016839">
    <property type="entry name" value="PhP"/>
    <property type="match status" value="1"/>
</dbReference>
<dbReference type="CDD" id="cd00530">
    <property type="entry name" value="PTE"/>
    <property type="match status" value="1"/>
</dbReference>
<keyword evidence="1 4" id="KW-0479">Metal-binding</keyword>
<dbReference type="SUPFAM" id="SSF51556">
    <property type="entry name" value="Metallo-dependent hydrolases"/>
    <property type="match status" value="1"/>
</dbReference>
<comment type="similarity">
    <text evidence="5">Belongs to the metallo-dependent hydrolases superfamily. Phosphotriesterase family.</text>
</comment>
<dbReference type="PANTHER" id="PTHR10819:SF3">
    <property type="entry name" value="PHOSPHOTRIESTERASE-RELATED PROTEIN"/>
    <property type="match status" value="1"/>
</dbReference>
<keyword evidence="2" id="KW-0378">Hydrolase</keyword>
<dbReference type="PROSITE" id="PS51347">
    <property type="entry name" value="PHOSPHOTRIESTERASE_2"/>
    <property type="match status" value="1"/>
</dbReference>